<organism evidence="2">
    <name type="scientific">Dichomitus squalens</name>
    <dbReference type="NCBI Taxonomy" id="114155"/>
    <lineage>
        <taxon>Eukaryota</taxon>
        <taxon>Fungi</taxon>
        <taxon>Dikarya</taxon>
        <taxon>Basidiomycota</taxon>
        <taxon>Agaricomycotina</taxon>
        <taxon>Agaricomycetes</taxon>
        <taxon>Polyporales</taxon>
        <taxon>Polyporaceae</taxon>
        <taxon>Dichomitus</taxon>
    </lineage>
</organism>
<keyword evidence="1" id="KW-0812">Transmembrane</keyword>
<name>A0A4V2K0S3_9APHY</name>
<protein>
    <submittedName>
        <fullName evidence="2">Uncharacterized protein</fullName>
    </submittedName>
</protein>
<proteinExistence type="predicted"/>
<dbReference type="Proteomes" id="UP000292957">
    <property type="component" value="Unassembled WGS sequence"/>
</dbReference>
<evidence type="ECO:0000313" key="2">
    <source>
        <dbReference type="EMBL" id="TBU29953.1"/>
    </source>
</evidence>
<accession>A0A4V2K0S3</accession>
<dbReference type="AlphaFoldDB" id="A0A4V2K0S3"/>
<keyword evidence="1" id="KW-1133">Transmembrane helix</keyword>
<keyword evidence="1" id="KW-0472">Membrane</keyword>
<evidence type="ECO:0000256" key="1">
    <source>
        <dbReference type="SAM" id="Phobius"/>
    </source>
</evidence>
<gene>
    <name evidence="2" type="ORF">BD311DRAFT_247430</name>
</gene>
<dbReference type="OrthoDB" id="2564984at2759"/>
<feature type="transmembrane region" description="Helical" evidence="1">
    <location>
        <begin position="26"/>
        <end position="46"/>
    </location>
</feature>
<reference evidence="2" key="1">
    <citation type="submission" date="2019-01" db="EMBL/GenBank/DDBJ databases">
        <title>Draft genome sequences of three monokaryotic isolates of the white-rot basidiomycete fungus Dichomitus squalens.</title>
        <authorList>
            <consortium name="DOE Joint Genome Institute"/>
            <person name="Lopez S.C."/>
            <person name="Andreopoulos B."/>
            <person name="Pangilinan J."/>
            <person name="Lipzen A."/>
            <person name="Riley R."/>
            <person name="Ahrendt S."/>
            <person name="Ng V."/>
            <person name="Barry K."/>
            <person name="Daum C."/>
            <person name="Grigoriev I.V."/>
            <person name="Hilden K.S."/>
            <person name="Makela M.R."/>
            <person name="de Vries R.P."/>
        </authorList>
    </citation>
    <scope>NUCLEOTIDE SEQUENCE [LARGE SCALE GENOMIC DNA]</scope>
    <source>
        <strain evidence="2">OM18370.1</strain>
    </source>
</reference>
<dbReference type="EMBL" id="ML143409">
    <property type="protein sequence ID" value="TBU29953.1"/>
    <property type="molecule type" value="Genomic_DNA"/>
</dbReference>
<sequence length="111" mass="12795">MLIRLSFENAVIAMCAQRNYDAKTKYGVVGTILAVVCFPCGLFALLCDHEKRCVRCGVRVHESREAIYSGLAILFNRSGWTCTFKPWFRAARHIGTYRLLRPPRYRLPQVR</sequence>